<reference evidence="1" key="1">
    <citation type="submission" date="2019-03" db="EMBL/GenBank/DDBJ databases">
        <title>Single cell metagenomics reveals metabolic interactions within the superorganism composed of flagellate Streblomastix strix and complex community of Bacteroidetes bacteria on its surface.</title>
        <authorList>
            <person name="Treitli S.C."/>
            <person name="Kolisko M."/>
            <person name="Husnik F."/>
            <person name="Keeling P."/>
            <person name="Hampl V."/>
        </authorList>
    </citation>
    <scope>NUCLEOTIDE SEQUENCE</scope>
    <source>
        <strain evidence="1">STM</strain>
    </source>
</reference>
<dbReference type="AlphaFoldDB" id="A0A5J4P5R8"/>
<proteinExistence type="predicted"/>
<organism evidence="1">
    <name type="scientific">termite gut metagenome</name>
    <dbReference type="NCBI Taxonomy" id="433724"/>
    <lineage>
        <taxon>unclassified sequences</taxon>
        <taxon>metagenomes</taxon>
        <taxon>organismal metagenomes</taxon>
    </lineage>
</organism>
<protein>
    <submittedName>
        <fullName evidence="1">Uncharacterized protein</fullName>
    </submittedName>
</protein>
<name>A0A5J4P5R8_9ZZZZ</name>
<comment type="caution">
    <text evidence="1">The sequence shown here is derived from an EMBL/GenBank/DDBJ whole genome shotgun (WGS) entry which is preliminary data.</text>
</comment>
<gene>
    <name evidence="1" type="ORF">EZS27_044334</name>
</gene>
<accession>A0A5J4P5R8</accession>
<evidence type="ECO:0000313" key="1">
    <source>
        <dbReference type="EMBL" id="KAA6304023.1"/>
    </source>
</evidence>
<dbReference type="EMBL" id="SNRY01011853">
    <property type="protein sequence ID" value="KAA6304023.1"/>
    <property type="molecule type" value="Genomic_DNA"/>
</dbReference>
<sequence>MKKIKPYLRTLYRESMGTCFKYCVVSAVLIMLLYSPVVEAARVDSTIQTSFSLGHTSILVQGQGGKQSVSFHDFFSCTLCDVVCIDSVHVPTIKNMLLFTTLFKENIPTKVSLYDVVLHRPFIYASDPVTYYVFGLRKIVV</sequence>